<proteinExistence type="predicted"/>
<sequence>MCVSDRRVRYLLLGYKHIRYVEFIEKIGGNCFKKRSFINTKVRHIFITTKYFYK</sequence>
<dbReference type="EMBL" id="EQ973213">
    <property type="protein sequence ID" value="EFR51954.1"/>
    <property type="molecule type" value="Genomic_DNA"/>
</dbReference>
<gene>
    <name evidence="1" type="ORF">BFAG_00648</name>
</gene>
<evidence type="ECO:0000313" key="1">
    <source>
        <dbReference type="EMBL" id="EFR51954.1"/>
    </source>
</evidence>
<reference evidence="1 2" key="1">
    <citation type="submission" date="2008-12" db="EMBL/GenBank/DDBJ databases">
        <title>Annotation of Bacteroides fragilis strain 3_1_12.</title>
        <authorList>
            <consortium name="The Broad Institute Genome Sequencing Platform"/>
            <person name="Ward D."/>
            <person name="Young S.K."/>
            <person name="Kodira C.D."/>
            <person name="Zeng Q."/>
            <person name="Koehrsen M."/>
            <person name="Alvarado L."/>
            <person name="Berlin A."/>
            <person name="Borenstein D."/>
            <person name="Chen Z."/>
            <person name="Engels R."/>
            <person name="Freedman E."/>
            <person name="Gellesch M."/>
            <person name="Goldberg J."/>
            <person name="Griggs A."/>
            <person name="Gujja S."/>
            <person name="Heiman D."/>
            <person name="Hepburn T."/>
            <person name="Howarth C."/>
            <person name="Jen D."/>
            <person name="Larson L."/>
            <person name="Lewis B."/>
            <person name="Mehta T."/>
            <person name="Park D."/>
            <person name="Pearson M."/>
            <person name="Roberts A."/>
            <person name="Saif S."/>
            <person name="Shea T."/>
            <person name="Shenoy N."/>
            <person name="Sisk P."/>
            <person name="Stolte C."/>
            <person name="Sykes S."/>
            <person name="Walk T."/>
            <person name="White J."/>
            <person name="Yandava C."/>
            <person name="Allen-Vercoe E."/>
            <person name="Strauss J."/>
            <person name="Ambrose C."/>
            <person name="Lander E."/>
            <person name="Nusbaum C."/>
            <person name="Galagan J."/>
            <person name="Birren B."/>
        </authorList>
    </citation>
    <scope>NUCLEOTIDE SEQUENCE [LARGE SCALE GENOMIC DNA]</scope>
    <source>
        <strain evidence="1 2">3_1_12</strain>
    </source>
</reference>
<name>A0ABN0BG86_BACFG</name>
<organism evidence="1 2">
    <name type="scientific">Bacteroides fragilis 3_1_12</name>
    <dbReference type="NCBI Taxonomy" id="457424"/>
    <lineage>
        <taxon>Bacteria</taxon>
        <taxon>Pseudomonadati</taxon>
        <taxon>Bacteroidota</taxon>
        <taxon>Bacteroidia</taxon>
        <taxon>Bacteroidales</taxon>
        <taxon>Bacteroidaceae</taxon>
        <taxon>Bacteroides</taxon>
    </lineage>
</organism>
<evidence type="ECO:0000313" key="2">
    <source>
        <dbReference type="Proteomes" id="UP000005101"/>
    </source>
</evidence>
<accession>A0ABN0BG86</accession>
<dbReference type="Proteomes" id="UP000005101">
    <property type="component" value="Unassembled WGS sequence"/>
</dbReference>
<protein>
    <submittedName>
        <fullName evidence="1">Uncharacterized protein</fullName>
    </submittedName>
</protein>
<keyword evidence="2" id="KW-1185">Reference proteome</keyword>